<dbReference type="InterPro" id="IPR055433">
    <property type="entry name" value="HAT_Syf1-like_N"/>
</dbReference>
<dbReference type="GO" id="GO:0000974">
    <property type="term" value="C:Prp19 complex"/>
    <property type="evidence" value="ECO:0007669"/>
    <property type="project" value="TreeGrafter"/>
</dbReference>
<evidence type="ECO:0000256" key="9">
    <source>
        <dbReference type="SAM" id="MobiDB-lite"/>
    </source>
</evidence>
<evidence type="ECO:0000256" key="4">
    <source>
        <dbReference type="ARBA" id="ARBA00022728"/>
    </source>
</evidence>
<evidence type="ECO:0000256" key="6">
    <source>
        <dbReference type="ARBA" id="ARBA00023187"/>
    </source>
</evidence>
<comment type="subcellular location">
    <subcellularLocation>
        <location evidence="1">Nucleus</location>
    </subcellularLocation>
</comment>
<dbReference type="GO" id="GO:0071007">
    <property type="term" value="C:U2-type catalytic step 2 spliceosome"/>
    <property type="evidence" value="ECO:0007669"/>
    <property type="project" value="TreeGrafter"/>
</dbReference>
<dbReference type="SMART" id="SM00386">
    <property type="entry name" value="HAT"/>
    <property type="match status" value="14"/>
</dbReference>
<proteinExistence type="inferred from homology"/>
<dbReference type="SUPFAM" id="SSF48452">
    <property type="entry name" value="TPR-like"/>
    <property type="match status" value="3"/>
</dbReference>
<dbReference type="AlphaFoldDB" id="A0AAW2ZHE2"/>
<sequence length="728" mass="86562">MSGKPQPINFERLAQQSEKANASTRQPGRPSGTSRVKSKQPAQAQITAEQILREAIDRQDTDNIKPPEQEIADLEELEDYRGRQRKTFEDAIRRSKFNMAHYVKYAQWEESQKQFDRVRSIYERGLDVDYRNVNLWLRFAETEMRNKFINHARNVWDRAVSFLPRIDQLWYKYAHMEELMGSTQNARNIFERWMEWQPDEKAYKSYIKFELRYQEYDNARNILRRFIKVHPSVNSWVYFAEFEQSQGNIEGARQVYTDAIDDLFGQDEATHFGEEAQDLYVKFAKFEESQREIERARIIYKYALDHIPKQFASQVYASLMAFEKQFGDKEGIEQVVLGKKRFEYEQEIKNNPYNYDVYFSYAQLEQQDLKDFTRVREVFERAIAQVPPLCEKRLYRRYIYLWIHYALFEELTAKDYERTRQVYKACLEVIPHSKFSFSKIWILACRFEMRMKNLTSARKIFGNALGMCAKKTKIFREYIRMEIMLGNVDRARTLFEKQLECDPSNAIAWRTFAELESKLNETQRARSVFELAIQQPVMDMPELIWKSFIDFEISHSNLDGARKLYDLLLSKTQHVKVWSSYAQFEHSIAKNTELARAVYKRAHDHYKQNTTAKGTLEGDAVMQQDGVDDDQALRDLKEQRSQLLDEWFEFENQIAKSDQETISNVKALLPDKIRKVRRIMAPDGTATAGKEEYIDYVFPDEKNTQKSNFEILNRAHMWKQAMMKNKNN</sequence>
<keyword evidence="4" id="KW-0747">Spliceosome</keyword>
<dbReference type="Pfam" id="PF23231">
    <property type="entry name" value="HAT_Syf1_CNRKL1_C"/>
    <property type="match status" value="1"/>
</dbReference>
<name>A0AAW2ZHE2_9EUKA</name>
<evidence type="ECO:0000259" key="11">
    <source>
        <dbReference type="Pfam" id="PF23233"/>
    </source>
</evidence>
<dbReference type="FunFam" id="1.25.40.10:FF:000072">
    <property type="entry name" value="Crooked neck-like protein 1"/>
    <property type="match status" value="1"/>
</dbReference>
<evidence type="ECO:0000256" key="1">
    <source>
        <dbReference type="ARBA" id="ARBA00004123"/>
    </source>
</evidence>
<gene>
    <name evidence="12" type="ORF">AKO1_013755</name>
</gene>
<dbReference type="GO" id="GO:0000245">
    <property type="term" value="P:spliceosomal complex assembly"/>
    <property type="evidence" value="ECO:0007669"/>
    <property type="project" value="TreeGrafter"/>
</dbReference>
<dbReference type="InterPro" id="IPR011990">
    <property type="entry name" value="TPR-like_helical_dom_sf"/>
</dbReference>
<dbReference type="InterPro" id="IPR045075">
    <property type="entry name" value="Syf1-like"/>
</dbReference>
<evidence type="ECO:0000313" key="12">
    <source>
        <dbReference type="EMBL" id="KAL0489221.1"/>
    </source>
</evidence>
<comment type="caution">
    <text evidence="12">The sequence shown here is derived from an EMBL/GenBank/DDBJ whole genome shotgun (WGS) entry which is preliminary data.</text>
</comment>
<comment type="similarity">
    <text evidence="2">Belongs to the crooked-neck family.</text>
</comment>
<reference evidence="12 13" key="1">
    <citation type="submission" date="2024-03" db="EMBL/GenBank/DDBJ databases">
        <title>The Acrasis kona genome and developmental transcriptomes reveal deep origins of eukaryotic multicellular pathways.</title>
        <authorList>
            <person name="Sheikh S."/>
            <person name="Fu C.-J."/>
            <person name="Brown M.W."/>
            <person name="Baldauf S.L."/>
        </authorList>
    </citation>
    <scope>NUCLEOTIDE SEQUENCE [LARGE SCALE GENOMIC DNA]</scope>
    <source>
        <strain evidence="12 13">ATCC MYA-3509</strain>
    </source>
</reference>
<dbReference type="InterPro" id="IPR055430">
    <property type="entry name" value="HAT_Syf1_CNRKL1_C"/>
</dbReference>
<keyword evidence="7" id="KW-0539">Nucleus</keyword>
<dbReference type="GO" id="GO:0071011">
    <property type="term" value="C:precatalytic spliceosome"/>
    <property type="evidence" value="ECO:0007669"/>
    <property type="project" value="TreeGrafter"/>
</dbReference>
<evidence type="ECO:0000256" key="3">
    <source>
        <dbReference type="ARBA" id="ARBA00022664"/>
    </source>
</evidence>
<dbReference type="GO" id="GO:0071014">
    <property type="term" value="C:post-mRNA release spliceosomal complex"/>
    <property type="evidence" value="ECO:0007669"/>
    <property type="project" value="TreeGrafter"/>
</dbReference>
<protein>
    <submittedName>
        <fullName evidence="12">Crooked neck-like protein</fullName>
    </submittedName>
</protein>
<dbReference type="FunFam" id="1.25.40.10:FF:000048">
    <property type="entry name" value="Cell cycle control protein"/>
    <property type="match status" value="1"/>
</dbReference>
<evidence type="ECO:0000313" key="13">
    <source>
        <dbReference type="Proteomes" id="UP001431209"/>
    </source>
</evidence>
<feature type="domain" description="Pre-mRNA-splicing factor Syf1/CRNKL1-like C-terminal HAT-repeats" evidence="10">
    <location>
        <begin position="412"/>
        <end position="604"/>
    </location>
</feature>
<dbReference type="InterPro" id="IPR003107">
    <property type="entry name" value="HAT"/>
</dbReference>
<evidence type="ECO:0000256" key="5">
    <source>
        <dbReference type="ARBA" id="ARBA00022737"/>
    </source>
</evidence>
<accession>A0AAW2ZHE2</accession>
<feature type="compositionally biased region" description="Polar residues" evidence="9">
    <location>
        <begin position="14"/>
        <end position="48"/>
    </location>
</feature>
<dbReference type="Proteomes" id="UP001431209">
    <property type="component" value="Unassembled WGS sequence"/>
</dbReference>
<organism evidence="12 13">
    <name type="scientific">Acrasis kona</name>
    <dbReference type="NCBI Taxonomy" id="1008807"/>
    <lineage>
        <taxon>Eukaryota</taxon>
        <taxon>Discoba</taxon>
        <taxon>Heterolobosea</taxon>
        <taxon>Tetramitia</taxon>
        <taxon>Eutetramitia</taxon>
        <taxon>Acrasidae</taxon>
        <taxon>Acrasis</taxon>
    </lineage>
</organism>
<dbReference type="PANTHER" id="PTHR11246:SF3">
    <property type="entry name" value="CROOKED NECK-LIKE PROTEIN 1"/>
    <property type="match status" value="1"/>
</dbReference>
<dbReference type="Gene3D" id="1.25.40.10">
    <property type="entry name" value="Tetratricopeptide repeat domain"/>
    <property type="match status" value="2"/>
</dbReference>
<keyword evidence="5" id="KW-0677">Repeat</keyword>
<evidence type="ECO:0000259" key="10">
    <source>
        <dbReference type="Pfam" id="PF23231"/>
    </source>
</evidence>
<dbReference type="Pfam" id="PF23233">
    <property type="entry name" value="HAT_Syf1_CNRKL1_N"/>
    <property type="match status" value="1"/>
</dbReference>
<feature type="region of interest" description="Disordered" evidence="9">
    <location>
        <begin position="1"/>
        <end position="48"/>
    </location>
</feature>
<keyword evidence="13" id="KW-1185">Reference proteome</keyword>
<evidence type="ECO:0000256" key="7">
    <source>
        <dbReference type="ARBA" id="ARBA00023242"/>
    </source>
</evidence>
<dbReference type="PANTHER" id="PTHR11246">
    <property type="entry name" value="PRE-MRNA SPLICING FACTOR"/>
    <property type="match status" value="1"/>
</dbReference>
<keyword evidence="3" id="KW-0507">mRNA processing</keyword>
<evidence type="ECO:0000256" key="2">
    <source>
        <dbReference type="ARBA" id="ARBA00008644"/>
    </source>
</evidence>
<keyword evidence="6" id="KW-0508">mRNA splicing</keyword>
<evidence type="ECO:0000256" key="8">
    <source>
        <dbReference type="ARBA" id="ARBA00037040"/>
    </source>
</evidence>
<feature type="domain" description="Pre-mRNA-splicing factor Syf1-like N-terminal HAT-repeats" evidence="11">
    <location>
        <begin position="87"/>
        <end position="231"/>
    </location>
</feature>
<comment type="function">
    <text evidence="8">Involved in pre-mRNA splicing and cell cycle progression. Required for the spliceosome assembly and initiation of the DNA replication.</text>
</comment>
<dbReference type="EMBL" id="JAOPGA020001532">
    <property type="protein sequence ID" value="KAL0489221.1"/>
    <property type="molecule type" value="Genomic_DNA"/>
</dbReference>